<accession>A0A0S4THU6</accession>
<evidence type="ECO:0000313" key="2">
    <source>
        <dbReference type="EMBL" id="CUV06952.1"/>
    </source>
</evidence>
<proteinExistence type="predicted"/>
<gene>
    <name evidence="2" type="ORF">CHUDEA6_5270</name>
</gene>
<dbReference type="VEuPathDB" id="CryptoDB:GY17_00000552"/>
<feature type="chain" id="PRO_5006627767" evidence="1">
    <location>
        <begin position="21"/>
        <end position="160"/>
    </location>
</feature>
<dbReference type="AlphaFoldDB" id="A0A0S4THU6"/>
<organism evidence="2">
    <name type="scientific">Cryptosporidium hominis</name>
    <dbReference type="NCBI Taxonomy" id="237895"/>
    <lineage>
        <taxon>Eukaryota</taxon>
        <taxon>Sar</taxon>
        <taxon>Alveolata</taxon>
        <taxon>Apicomplexa</taxon>
        <taxon>Conoidasida</taxon>
        <taxon>Coccidia</taxon>
        <taxon>Eucoccidiorida</taxon>
        <taxon>Eimeriorina</taxon>
        <taxon>Cryptosporidiidae</taxon>
        <taxon>Cryptosporidium</taxon>
    </lineage>
</organism>
<dbReference type="OrthoDB" id="343344at2759"/>
<dbReference type="VEuPathDB" id="CryptoDB:Chro.60606"/>
<dbReference type="EMBL" id="LN877952">
    <property type="protein sequence ID" value="CUV06952.1"/>
    <property type="molecule type" value="Genomic_DNA"/>
</dbReference>
<reference evidence="2" key="1">
    <citation type="submission" date="2015-08" db="EMBL/GenBank/DDBJ databases">
        <authorList>
            <person name="Babu N.S."/>
            <person name="Beckwith C.J."/>
            <person name="Beseler K.G."/>
            <person name="Brison A."/>
            <person name="Carone J.V."/>
            <person name="Caskin T.P."/>
            <person name="Diamond M."/>
            <person name="Durham M.E."/>
            <person name="Foxe J.M."/>
            <person name="Go M."/>
            <person name="Henderson B.A."/>
            <person name="Jones I.B."/>
            <person name="McGettigan J.A."/>
            <person name="Micheletti S.J."/>
            <person name="Nasrallah M.E."/>
            <person name="Ortiz D."/>
            <person name="Piller C.R."/>
            <person name="Privatt S.R."/>
            <person name="Schneider S.L."/>
            <person name="Sharp S."/>
            <person name="Smith T.C."/>
            <person name="Stanton J.D."/>
            <person name="Ullery H.E."/>
            <person name="Wilson R.J."/>
            <person name="Serrano M.G."/>
            <person name="Buck G."/>
            <person name="Lee V."/>
            <person name="Wang Y."/>
            <person name="Carvalho R."/>
            <person name="Voegtly L."/>
            <person name="Shi R."/>
            <person name="Duckworth R."/>
            <person name="Johnson A."/>
            <person name="Loviza R."/>
            <person name="Walstead R."/>
            <person name="Shah Z."/>
            <person name="Kiflezghi M."/>
            <person name="Wade K."/>
            <person name="Ball S.L."/>
            <person name="Bradley K.W."/>
            <person name="Asai D.J."/>
            <person name="Bowman C.A."/>
            <person name="Russell D.A."/>
            <person name="Pope W.H."/>
            <person name="Jacobs-Sera D."/>
            <person name="Hendrix R.W."/>
            <person name="Hatfull G.F."/>
        </authorList>
    </citation>
    <scope>NUCLEOTIDE SEQUENCE [LARGE SCALE GENOMIC DNA]</scope>
</reference>
<protein>
    <submittedName>
        <fullName evidence="2">Uncharacterized protein</fullName>
    </submittedName>
</protein>
<dbReference type="VEuPathDB" id="CryptoDB:CHUDEA6_5270"/>
<dbReference type="VEuPathDB" id="CryptoDB:ChTU502y2012_382g0380"/>
<feature type="signal peptide" evidence="1">
    <location>
        <begin position="1"/>
        <end position="20"/>
    </location>
</feature>
<sequence>MNIIRLFCGLYLVIIYLSVSNENHEVLHTSLANIQSSKKKGKKPSRSDCEKAASEYLEYLLLKNGFMFRVSLTERYSKLLDSETNNSLLELYKRKYEKSLQKMSSIAKKIESRHDKARDLFNVLLECLILFGERYSPEYIFANNKDALKYLDSVDKLGTQ</sequence>
<dbReference type="Proteomes" id="UP000199752">
    <property type="component" value="Chromosome 6"/>
</dbReference>
<evidence type="ECO:0000256" key="1">
    <source>
        <dbReference type="SAM" id="SignalP"/>
    </source>
</evidence>
<keyword evidence="1" id="KW-0732">Signal</keyword>
<name>A0A0S4THU6_CRYHO</name>